<organism evidence="2 3">
    <name type="scientific">Hydrogenophaga electricum</name>
    <dbReference type="NCBI Taxonomy" id="1230953"/>
    <lineage>
        <taxon>Bacteria</taxon>
        <taxon>Pseudomonadati</taxon>
        <taxon>Pseudomonadota</taxon>
        <taxon>Betaproteobacteria</taxon>
        <taxon>Burkholderiales</taxon>
        <taxon>Comamonadaceae</taxon>
        <taxon>Hydrogenophaga</taxon>
    </lineage>
</organism>
<reference evidence="3" key="1">
    <citation type="journal article" date="2019" name="Int. J. Syst. Evol. Microbiol.">
        <title>The Global Catalogue of Microorganisms (GCM) 10K type strain sequencing project: providing services to taxonomists for standard genome sequencing and annotation.</title>
        <authorList>
            <consortium name="The Broad Institute Genomics Platform"/>
            <consortium name="The Broad Institute Genome Sequencing Center for Infectious Disease"/>
            <person name="Wu L."/>
            <person name="Ma J."/>
        </authorList>
    </citation>
    <scope>NUCLEOTIDE SEQUENCE [LARGE SCALE GENOMIC DNA]</scope>
    <source>
        <strain evidence="3">NBRC 109341</strain>
    </source>
</reference>
<evidence type="ECO:0000313" key="2">
    <source>
        <dbReference type="EMBL" id="GLS14882.1"/>
    </source>
</evidence>
<dbReference type="EMBL" id="BSPB01000017">
    <property type="protein sequence ID" value="GLS14882.1"/>
    <property type="molecule type" value="Genomic_DNA"/>
</dbReference>
<dbReference type="Proteomes" id="UP001156903">
    <property type="component" value="Unassembled WGS sequence"/>
</dbReference>
<sequence length="319" mass="35484">MLGIVAGVTWTAMFLLWYGYLRAKGVAAVVSGALAGVLAVLVSGVVADTFLVTGHTVSSLMPTALVFGLAALLPLGRLWRSLRAQAEVPPSLISEVLAEEESDAMPASRVHADMREQAGQLAKLREHCQRVFTQDHITPERARGLLTRLEAVSAVRNDKDLFMLMLTLQEAVAHETISFREQESVRYWLGVVCGEQVVPPDFWRYDEGQTVQDDGVADPQEAYLLANTSLTREGRYVFDYRDPQGHPSTRQVDVLYVDGDYIDAFDHRHQSIQTFCKGRIDGKVTDVETGEVLAPWEMTRTRLGIERVGREEIGRRADV</sequence>
<keyword evidence="1" id="KW-0472">Membrane</keyword>
<feature type="transmembrane region" description="Helical" evidence="1">
    <location>
        <begin position="59"/>
        <end position="79"/>
    </location>
</feature>
<name>A0ABQ6C3H6_9BURK</name>
<gene>
    <name evidence="2" type="ORF">GCM10007935_23150</name>
</gene>
<evidence type="ECO:0000256" key="1">
    <source>
        <dbReference type="SAM" id="Phobius"/>
    </source>
</evidence>
<feature type="transmembrane region" description="Helical" evidence="1">
    <location>
        <begin position="28"/>
        <end position="47"/>
    </location>
</feature>
<evidence type="ECO:0008006" key="4">
    <source>
        <dbReference type="Google" id="ProtNLM"/>
    </source>
</evidence>
<dbReference type="RefSeq" id="WP_284307926.1">
    <property type="nucleotide sequence ID" value="NZ_BSPB01000017.1"/>
</dbReference>
<protein>
    <recommendedName>
        <fullName evidence="4">WYL domain-containing protein</fullName>
    </recommendedName>
</protein>
<keyword evidence="1" id="KW-1133">Transmembrane helix</keyword>
<feature type="transmembrane region" description="Helical" evidence="1">
    <location>
        <begin position="6"/>
        <end position="21"/>
    </location>
</feature>
<comment type="caution">
    <text evidence="2">The sequence shown here is derived from an EMBL/GenBank/DDBJ whole genome shotgun (WGS) entry which is preliminary data.</text>
</comment>
<accession>A0ABQ6C3H6</accession>
<proteinExistence type="predicted"/>
<keyword evidence="3" id="KW-1185">Reference proteome</keyword>
<keyword evidence="1" id="KW-0812">Transmembrane</keyword>
<evidence type="ECO:0000313" key="3">
    <source>
        <dbReference type="Proteomes" id="UP001156903"/>
    </source>
</evidence>